<dbReference type="EMBL" id="CAJVPW010001555">
    <property type="protein sequence ID" value="CAG8486901.1"/>
    <property type="molecule type" value="Genomic_DNA"/>
</dbReference>
<protein>
    <submittedName>
        <fullName evidence="1">13002_t:CDS:1</fullName>
    </submittedName>
</protein>
<feature type="non-terminal residue" evidence="1">
    <location>
        <position position="1"/>
    </location>
</feature>
<proteinExistence type="predicted"/>
<organism evidence="1 2">
    <name type="scientific">Cetraspora pellucida</name>
    <dbReference type="NCBI Taxonomy" id="1433469"/>
    <lineage>
        <taxon>Eukaryota</taxon>
        <taxon>Fungi</taxon>
        <taxon>Fungi incertae sedis</taxon>
        <taxon>Mucoromycota</taxon>
        <taxon>Glomeromycotina</taxon>
        <taxon>Glomeromycetes</taxon>
        <taxon>Diversisporales</taxon>
        <taxon>Gigasporaceae</taxon>
        <taxon>Cetraspora</taxon>
    </lineage>
</organism>
<evidence type="ECO:0000313" key="2">
    <source>
        <dbReference type="Proteomes" id="UP000789366"/>
    </source>
</evidence>
<comment type="caution">
    <text evidence="1">The sequence shown here is derived from an EMBL/GenBank/DDBJ whole genome shotgun (WGS) entry which is preliminary data.</text>
</comment>
<evidence type="ECO:0000313" key="1">
    <source>
        <dbReference type="EMBL" id="CAG8486901.1"/>
    </source>
</evidence>
<reference evidence="1" key="1">
    <citation type="submission" date="2021-06" db="EMBL/GenBank/DDBJ databases">
        <authorList>
            <person name="Kallberg Y."/>
            <person name="Tangrot J."/>
            <person name="Rosling A."/>
        </authorList>
    </citation>
    <scope>NUCLEOTIDE SEQUENCE</scope>
    <source>
        <strain evidence="1">28 12/20/2015</strain>
    </source>
</reference>
<gene>
    <name evidence="1" type="ORF">SPELUC_LOCUS2379</name>
</gene>
<accession>A0ACA9KQE4</accession>
<sequence>QDEPEDENDYLTNTDKAHIDEVTIIDNINRDLYEEVKGYKNNWKN</sequence>
<dbReference type="Proteomes" id="UP000789366">
    <property type="component" value="Unassembled WGS sequence"/>
</dbReference>
<keyword evidence="2" id="KW-1185">Reference proteome</keyword>
<name>A0ACA9KQE4_9GLOM</name>